<keyword evidence="5 7" id="KW-1133">Transmembrane helix</keyword>
<evidence type="ECO:0000256" key="1">
    <source>
        <dbReference type="ARBA" id="ARBA00004651"/>
    </source>
</evidence>
<dbReference type="HOGENOM" id="CLU_016047_1_1_12"/>
<dbReference type="CDD" id="cd06261">
    <property type="entry name" value="TM_PBP2"/>
    <property type="match status" value="1"/>
</dbReference>
<dbReference type="Pfam" id="PF00528">
    <property type="entry name" value="BPD_transp_1"/>
    <property type="match status" value="1"/>
</dbReference>
<dbReference type="PROSITE" id="PS50928">
    <property type="entry name" value="ABC_TM1"/>
    <property type="match status" value="1"/>
</dbReference>
<keyword evidence="4 7" id="KW-0812">Transmembrane</keyword>
<evidence type="ECO:0000256" key="4">
    <source>
        <dbReference type="ARBA" id="ARBA00022692"/>
    </source>
</evidence>
<feature type="transmembrane region" description="Helical" evidence="7">
    <location>
        <begin position="245"/>
        <end position="264"/>
    </location>
</feature>
<dbReference type="Proteomes" id="UP000005632">
    <property type="component" value="Chromosome"/>
</dbReference>
<feature type="transmembrane region" description="Helical" evidence="7">
    <location>
        <begin position="146"/>
        <end position="164"/>
    </location>
</feature>
<evidence type="ECO:0000256" key="2">
    <source>
        <dbReference type="ARBA" id="ARBA00022448"/>
    </source>
</evidence>
<dbReference type="SUPFAM" id="SSF161098">
    <property type="entry name" value="MetI-like"/>
    <property type="match status" value="1"/>
</dbReference>
<evidence type="ECO:0000313" key="10">
    <source>
        <dbReference type="Proteomes" id="UP000005632"/>
    </source>
</evidence>
<dbReference type="OrthoDB" id="9771544at2"/>
<keyword evidence="6 7" id="KW-0472">Membrane</keyword>
<keyword evidence="10" id="KW-1185">Reference proteome</keyword>
<dbReference type="GO" id="GO:0005886">
    <property type="term" value="C:plasma membrane"/>
    <property type="evidence" value="ECO:0007669"/>
    <property type="project" value="UniProtKB-SubCell"/>
</dbReference>
<dbReference type="PANTHER" id="PTHR43744:SF12">
    <property type="entry name" value="ABC TRANSPORTER PERMEASE PROTEIN MG189-RELATED"/>
    <property type="match status" value="1"/>
</dbReference>
<reference evidence="9 10" key="1">
    <citation type="submission" date="2011-11" db="EMBL/GenBank/DDBJ databases">
        <title>Complete sequence of Spirochaeta sp. grapes.</title>
        <authorList>
            <consortium name="US DOE Joint Genome Institute"/>
            <person name="Lucas S."/>
            <person name="Han J."/>
            <person name="Lapidus A."/>
            <person name="Cheng J.-F."/>
            <person name="Goodwin L."/>
            <person name="Pitluck S."/>
            <person name="Peters L."/>
            <person name="Ovchinnikova G."/>
            <person name="Munk A.C."/>
            <person name="Detter J.C."/>
            <person name="Han C."/>
            <person name="Tapia R."/>
            <person name="Land M."/>
            <person name="Hauser L."/>
            <person name="Kyrpides N."/>
            <person name="Ivanova N."/>
            <person name="Pagani I."/>
            <person name="Ritalahtilisa K."/>
            <person name="Loeffler F."/>
            <person name="Woyke T."/>
        </authorList>
    </citation>
    <scope>NUCLEOTIDE SEQUENCE [LARGE SCALE GENOMIC DNA]</scope>
    <source>
        <strain evidence="10">ATCC BAA-1885 / DSM 22778 / Grapes</strain>
    </source>
</reference>
<accession>G8QWS4</accession>
<evidence type="ECO:0000256" key="7">
    <source>
        <dbReference type="RuleBase" id="RU363032"/>
    </source>
</evidence>
<evidence type="ECO:0000256" key="3">
    <source>
        <dbReference type="ARBA" id="ARBA00022475"/>
    </source>
</evidence>
<evidence type="ECO:0000259" key="8">
    <source>
        <dbReference type="PROSITE" id="PS50928"/>
    </source>
</evidence>
<dbReference type="PANTHER" id="PTHR43744">
    <property type="entry name" value="ABC TRANSPORTER PERMEASE PROTEIN MG189-RELATED-RELATED"/>
    <property type="match status" value="1"/>
</dbReference>
<dbReference type="EMBL" id="CP003155">
    <property type="protein sequence ID" value="AEV28368.1"/>
    <property type="molecule type" value="Genomic_DNA"/>
</dbReference>
<evidence type="ECO:0000256" key="5">
    <source>
        <dbReference type="ARBA" id="ARBA00022989"/>
    </source>
</evidence>
<name>G8QWS4_SPHPG</name>
<evidence type="ECO:0000256" key="6">
    <source>
        <dbReference type="ARBA" id="ARBA00023136"/>
    </source>
</evidence>
<gene>
    <name evidence="9" type="ordered locus">SpiGrapes_0514</name>
</gene>
<comment type="similarity">
    <text evidence="7">Belongs to the binding-protein-dependent transport system permease family.</text>
</comment>
<organism evidence="9 10">
    <name type="scientific">Sphaerochaeta pleomorpha (strain ATCC BAA-1885 / DSM 22778 / Grapes)</name>
    <dbReference type="NCBI Taxonomy" id="158190"/>
    <lineage>
        <taxon>Bacteria</taxon>
        <taxon>Pseudomonadati</taxon>
        <taxon>Spirochaetota</taxon>
        <taxon>Spirochaetia</taxon>
        <taxon>Spirochaetales</taxon>
        <taxon>Sphaerochaetaceae</taxon>
        <taxon>Sphaerochaeta</taxon>
    </lineage>
</organism>
<keyword evidence="2 7" id="KW-0813">Transport</keyword>
<dbReference type="InterPro" id="IPR000515">
    <property type="entry name" value="MetI-like"/>
</dbReference>
<sequence>MKTNRTVKNAFLGIGLSLLCLLFLLPYLWMIGSAFKARSEMFAYIFPVSWKTFIPLDPTLENFRTLVEMDFLRNVYNSLLLSAVTVLGSLFVCSSMSYIFARFTFKGAKALYAIVIFTMMVPFEARMIPTFLVVQNLGLGDTFTALWLPWLVDAFQIMLFTNHFSQIPSDLHNAAVIDGCPHYKIFYLVMLPNIVPALISGGLIKFFFAWDSYVWPLIILRRPDWQVLGVAIANLFTDQSIAWELVFASSLVSTVPVLILFLLLQKYYIAGMTSGSVKE</sequence>
<keyword evidence="9" id="KW-0762">Sugar transport</keyword>
<dbReference type="InterPro" id="IPR035906">
    <property type="entry name" value="MetI-like_sf"/>
</dbReference>
<dbReference type="KEGG" id="sgp:SpiGrapes_0514"/>
<protein>
    <submittedName>
        <fullName evidence="9">ABC-type sugar transport system, permease component</fullName>
    </submittedName>
</protein>
<feature type="domain" description="ABC transmembrane type-1" evidence="8">
    <location>
        <begin position="75"/>
        <end position="264"/>
    </location>
</feature>
<comment type="subcellular location">
    <subcellularLocation>
        <location evidence="1 7">Cell membrane</location>
        <topology evidence="1 7">Multi-pass membrane protein</topology>
    </subcellularLocation>
</comment>
<dbReference type="Gene3D" id="1.10.3720.10">
    <property type="entry name" value="MetI-like"/>
    <property type="match status" value="1"/>
</dbReference>
<dbReference type="STRING" id="158190.SpiGrapes_0514"/>
<dbReference type="RefSeq" id="WP_014269217.1">
    <property type="nucleotide sequence ID" value="NC_016633.1"/>
</dbReference>
<evidence type="ECO:0000313" key="9">
    <source>
        <dbReference type="EMBL" id="AEV28368.1"/>
    </source>
</evidence>
<feature type="transmembrane region" description="Helical" evidence="7">
    <location>
        <begin position="79"/>
        <end position="99"/>
    </location>
</feature>
<dbReference type="AlphaFoldDB" id="G8QWS4"/>
<dbReference type="eggNOG" id="COG0395">
    <property type="taxonomic scope" value="Bacteria"/>
</dbReference>
<feature type="transmembrane region" description="Helical" evidence="7">
    <location>
        <begin position="185"/>
        <end position="208"/>
    </location>
</feature>
<feature type="transmembrane region" description="Helical" evidence="7">
    <location>
        <begin position="111"/>
        <end position="134"/>
    </location>
</feature>
<keyword evidence="3" id="KW-1003">Cell membrane</keyword>
<dbReference type="GO" id="GO:0055085">
    <property type="term" value="P:transmembrane transport"/>
    <property type="evidence" value="ECO:0007669"/>
    <property type="project" value="InterPro"/>
</dbReference>
<proteinExistence type="inferred from homology"/>